<comment type="catalytic activity">
    <reaction evidence="12 14">
        <text>nicotinate beta-D-ribonucleotide + ATP + H(+) = deamido-NAD(+) + diphosphate</text>
        <dbReference type="Rhea" id="RHEA:22860"/>
        <dbReference type="ChEBI" id="CHEBI:15378"/>
        <dbReference type="ChEBI" id="CHEBI:30616"/>
        <dbReference type="ChEBI" id="CHEBI:33019"/>
        <dbReference type="ChEBI" id="CHEBI:57502"/>
        <dbReference type="ChEBI" id="CHEBI:58437"/>
        <dbReference type="EC" id="2.7.7.18"/>
    </reaction>
</comment>
<evidence type="ECO:0000256" key="7">
    <source>
        <dbReference type="ARBA" id="ARBA00022741"/>
    </source>
</evidence>
<dbReference type="InterPro" id="IPR006674">
    <property type="entry name" value="HD_domain"/>
</dbReference>
<keyword evidence="11 14" id="KW-0520">NAD</keyword>
<dbReference type="Pfam" id="PF01966">
    <property type="entry name" value="HD"/>
    <property type="match status" value="1"/>
</dbReference>
<dbReference type="Gene3D" id="1.10.3210.10">
    <property type="entry name" value="Hypothetical protein af1432"/>
    <property type="match status" value="1"/>
</dbReference>
<evidence type="ECO:0000256" key="12">
    <source>
        <dbReference type="ARBA" id="ARBA00048721"/>
    </source>
</evidence>
<dbReference type="NCBIfam" id="TIGR00488">
    <property type="entry name" value="bis(5'-nucleosyl)-tetraphosphatase (symmetrical) YqeK"/>
    <property type="match status" value="1"/>
</dbReference>
<dbReference type="GO" id="GO:0009435">
    <property type="term" value="P:NAD+ biosynthetic process"/>
    <property type="evidence" value="ECO:0007669"/>
    <property type="project" value="UniProtKB-UniRule"/>
</dbReference>
<dbReference type="OrthoDB" id="5295945at2"/>
<dbReference type="InterPro" id="IPR014729">
    <property type="entry name" value="Rossmann-like_a/b/a_fold"/>
</dbReference>
<evidence type="ECO:0000256" key="10">
    <source>
        <dbReference type="ARBA" id="ARBA00023004"/>
    </source>
</evidence>
<dbReference type="Pfam" id="PF01467">
    <property type="entry name" value="CTP_transf_like"/>
    <property type="match status" value="1"/>
</dbReference>
<evidence type="ECO:0000256" key="8">
    <source>
        <dbReference type="ARBA" id="ARBA00022801"/>
    </source>
</evidence>
<dbReference type="EMBL" id="CP013213">
    <property type="protein sequence ID" value="AMC93291.1"/>
    <property type="molecule type" value="Genomic_DNA"/>
</dbReference>
<dbReference type="RefSeq" id="WP_067631914.1">
    <property type="nucleotide sequence ID" value="NZ_CP013213.1"/>
</dbReference>
<comment type="pathway">
    <text evidence="2 14">Cofactor biosynthesis; NAD(+) biosynthesis; deamido-NAD(+) from nicotinate D-ribonucleotide: step 1/1.</text>
</comment>
<proteinExistence type="inferred from homology"/>
<evidence type="ECO:0000256" key="11">
    <source>
        <dbReference type="ARBA" id="ARBA00023027"/>
    </source>
</evidence>
<dbReference type="PANTHER" id="PTHR39321:SF3">
    <property type="entry name" value="PHOSPHOPANTETHEINE ADENYLYLTRANSFERASE"/>
    <property type="match status" value="1"/>
</dbReference>
<evidence type="ECO:0000313" key="17">
    <source>
        <dbReference type="Proteomes" id="UP000063781"/>
    </source>
</evidence>
<dbReference type="Gene3D" id="3.40.50.620">
    <property type="entry name" value="HUPs"/>
    <property type="match status" value="1"/>
</dbReference>
<keyword evidence="9 14" id="KW-0067">ATP-binding</keyword>
<evidence type="ECO:0000256" key="1">
    <source>
        <dbReference type="ARBA" id="ARBA00002324"/>
    </source>
</evidence>
<dbReference type="InterPro" id="IPR004821">
    <property type="entry name" value="Cyt_trans-like"/>
</dbReference>
<dbReference type="AlphaFoldDB" id="A0A0X8GZI7"/>
<dbReference type="SUPFAM" id="SSF109604">
    <property type="entry name" value="HD-domain/PDEase-like"/>
    <property type="match status" value="1"/>
</dbReference>
<evidence type="ECO:0000313" key="16">
    <source>
        <dbReference type="EMBL" id="AMC93291.1"/>
    </source>
</evidence>
<dbReference type="HAMAP" id="MF_00244">
    <property type="entry name" value="NaMN_adenylyltr"/>
    <property type="match status" value="1"/>
</dbReference>
<evidence type="ECO:0000256" key="6">
    <source>
        <dbReference type="ARBA" id="ARBA00022723"/>
    </source>
</evidence>
<dbReference type="InterPro" id="IPR003607">
    <property type="entry name" value="HD/PDEase_dom"/>
</dbReference>
<keyword evidence="6" id="KW-0479">Metal-binding</keyword>
<evidence type="ECO:0000256" key="4">
    <source>
        <dbReference type="ARBA" id="ARBA00022679"/>
    </source>
</evidence>
<dbReference type="GO" id="GO:0004515">
    <property type="term" value="F:nicotinate-nucleotide adenylyltransferase activity"/>
    <property type="evidence" value="ECO:0007669"/>
    <property type="project" value="UniProtKB-UniRule"/>
</dbReference>
<comment type="catalytic activity">
    <reaction evidence="13">
        <text>P(1),P(4)-bis(5'-adenosyl) tetraphosphate + H2O = 2 ADP + 2 H(+)</text>
        <dbReference type="Rhea" id="RHEA:24252"/>
        <dbReference type="ChEBI" id="CHEBI:15377"/>
        <dbReference type="ChEBI" id="CHEBI:15378"/>
        <dbReference type="ChEBI" id="CHEBI:58141"/>
        <dbReference type="ChEBI" id="CHEBI:456216"/>
        <dbReference type="EC" id="3.6.1.41"/>
    </reaction>
</comment>
<dbReference type="KEGG" id="erl:AOC36_04675"/>
<dbReference type="SMART" id="SM00471">
    <property type="entry name" value="HDc"/>
    <property type="match status" value="1"/>
</dbReference>
<evidence type="ECO:0000256" key="14">
    <source>
        <dbReference type="HAMAP-Rule" id="MF_00244"/>
    </source>
</evidence>
<reference evidence="16 17" key="1">
    <citation type="submission" date="2015-10" db="EMBL/GenBank/DDBJ databases">
        <title>Erysipelothrix larvae sp. LV19 isolated from the larval gut of the rhinoceros beetle, Trypoxylus dichotomus.</title>
        <authorList>
            <person name="Lim S."/>
            <person name="Kim B.-C."/>
        </authorList>
    </citation>
    <scope>NUCLEOTIDE SEQUENCE [LARGE SCALE GENOMIC DNA]</scope>
    <source>
        <strain evidence="16 17">LV19</strain>
    </source>
</reference>
<feature type="domain" description="HD/PDEase" evidence="15">
    <location>
        <begin position="186"/>
        <end position="310"/>
    </location>
</feature>
<keyword evidence="17" id="KW-1185">Reference proteome</keyword>
<dbReference type="NCBIfam" id="TIGR00482">
    <property type="entry name" value="nicotinate (nicotinamide) nucleotide adenylyltransferase"/>
    <property type="match status" value="1"/>
</dbReference>
<evidence type="ECO:0000256" key="9">
    <source>
        <dbReference type="ARBA" id="ARBA00022840"/>
    </source>
</evidence>
<evidence type="ECO:0000259" key="15">
    <source>
        <dbReference type="SMART" id="SM00471"/>
    </source>
</evidence>
<sequence>MRQILLFGGSFDPIHNGHLEIALSALKQTKAEEVWFVLAALSPFKEDAPPFEARASMVKLMINPYKRLKLCTIEQTLPIPSYSIDTITALKKQHPEVSFSWLIGSDQIPDLPKWKNYEALCEMVKFVVYPRPSHTYHHAFEEIKGLTYDISSTDIRNGRSLDTSPKILNAMMEHGLYLKLITQSKMSEKRFKHTLRVTELALELAKHHHIDENRVYLASMVHDWCKEWDKKDLEIEMKKINPDLLKLHPALYHGFAAASVLSKHYYVRDKQVLNAIRGHVSGASTSDIGMILYIADKCERGRDYDSEPLIVLSKKNLRAGFKKVKQESKRYRGQ</sequence>
<dbReference type="PANTHER" id="PTHR39321">
    <property type="entry name" value="NICOTINATE-NUCLEOTIDE ADENYLYLTRANSFERASE-RELATED"/>
    <property type="match status" value="1"/>
</dbReference>
<keyword evidence="10" id="KW-0408">Iron</keyword>
<dbReference type="UniPathway" id="UPA00253">
    <property type="reaction ID" value="UER00332"/>
</dbReference>
<keyword evidence="8" id="KW-0378">Hydrolase</keyword>
<dbReference type="GO" id="GO:0046872">
    <property type="term" value="F:metal ion binding"/>
    <property type="evidence" value="ECO:0007669"/>
    <property type="project" value="UniProtKB-KW"/>
</dbReference>
<protein>
    <recommendedName>
        <fullName evidence="14">Probable nicotinate-nucleotide adenylyltransferase</fullName>
        <ecNumber evidence="14">2.7.7.18</ecNumber>
    </recommendedName>
    <alternativeName>
        <fullName evidence="14">Deamido-NAD(+) diphosphorylase</fullName>
    </alternativeName>
    <alternativeName>
        <fullName evidence="14">Deamido-NAD(+) pyrophosphorylase</fullName>
    </alternativeName>
    <alternativeName>
        <fullName evidence="14">Nicotinate mononucleotide adenylyltransferase</fullName>
        <shortName evidence="14">NaMN adenylyltransferase</shortName>
    </alternativeName>
</protein>
<keyword evidence="7 14" id="KW-0547">Nucleotide-binding</keyword>
<dbReference type="InterPro" id="IPR005249">
    <property type="entry name" value="YqeK"/>
</dbReference>
<comment type="function">
    <text evidence="1 14">Catalyzes the reversible adenylation of nicotinate mononucleotide (NaMN) to nicotinic acid adenine dinucleotide (NaAD).</text>
</comment>
<dbReference type="InterPro" id="IPR005248">
    <property type="entry name" value="NadD/NMNAT"/>
</dbReference>
<dbReference type="CDD" id="cd02165">
    <property type="entry name" value="NMNAT"/>
    <property type="match status" value="1"/>
</dbReference>
<evidence type="ECO:0000256" key="5">
    <source>
        <dbReference type="ARBA" id="ARBA00022695"/>
    </source>
</evidence>
<keyword evidence="5 14" id="KW-0548">Nucleotidyltransferase</keyword>
<gene>
    <name evidence="14" type="primary">nadD</name>
    <name evidence="16" type="ORF">AOC36_04675</name>
</gene>
<dbReference type="Proteomes" id="UP000063781">
    <property type="component" value="Chromosome"/>
</dbReference>
<organism evidence="16 17">
    <name type="scientific">Erysipelothrix larvae</name>
    <dbReference type="NCBI Taxonomy" id="1514105"/>
    <lineage>
        <taxon>Bacteria</taxon>
        <taxon>Bacillati</taxon>
        <taxon>Bacillota</taxon>
        <taxon>Erysipelotrichia</taxon>
        <taxon>Erysipelotrichales</taxon>
        <taxon>Erysipelotrichaceae</taxon>
        <taxon>Erysipelothrix</taxon>
    </lineage>
</organism>
<evidence type="ECO:0000256" key="13">
    <source>
        <dbReference type="ARBA" id="ARBA00049417"/>
    </source>
</evidence>
<dbReference type="CDD" id="cd00077">
    <property type="entry name" value="HDc"/>
    <property type="match status" value="1"/>
</dbReference>
<evidence type="ECO:0000256" key="3">
    <source>
        <dbReference type="ARBA" id="ARBA00022642"/>
    </source>
</evidence>
<dbReference type="EC" id="2.7.7.18" evidence="14"/>
<dbReference type="GO" id="GO:0005524">
    <property type="term" value="F:ATP binding"/>
    <property type="evidence" value="ECO:0007669"/>
    <property type="project" value="UniProtKB-KW"/>
</dbReference>
<dbReference type="SUPFAM" id="SSF52374">
    <property type="entry name" value="Nucleotidylyl transferase"/>
    <property type="match status" value="1"/>
</dbReference>
<accession>A0A0X8GZI7</accession>
<evidence type="ECO:0000256" key="2">
    <source>
        <dbReference type="ARBA" id="ARBA00005019"/>
    </source>
</evidence>
<keyword evidence="4 14" id="KW-0808">Transferase</keyword>
<keyword evidence="3 14" id="KW-0662">Pyridine nucleotide biosynthesis</keyword>
<dbReference type="GO" id="GO:0008803">
    <property type="term" value="F:bis(5'-nucleosyl)-tetraphosphatase (symmetrical) activity"/>
    <property type="evidence" value="ECO:0007669"/>
    <property type="project" value="UniProtKB-EC"/>
</dbReference>
<comment type="similarity">
    <text evidence="14">Belongs to the NadD family.</text>
</comment>
<dbReference type="STRING" id="1514105.AOC36_04675"/>
<name>A0A0X8GZI7_9FIRM</name>